<sequence length="52" mass="5130">MKIVLAIAGAPVVLIGLISTKIDRGPLSSPFIALGAGVAFGPVAVGRMEPSA</sequence>
<dbReference type="Proteomes" id="UP000019593">
    <property type="component" value="Chromosome"/>
</dbReference>
<accession>W8SRY1</accession>
<dbReference type="KEGG" id="red:roselon_03016"/>
<keyword evidence="2" id="KW-1185">Reference proteome</keyword>
<organism evidence="1 2">
    <name type="scientific">Roseicyclus elongatus DSM 19469</name>
    <dbReference type="NCBI Taxonomy" id="1294273"/>
    <lineage>
        <taxon>Bacteria</taxon>
        <taxon>Pseudomonadati</taxon>
        <taxon>Pseudomonadota</taxon>
        <taxon>Alphaproteobacteria</taxon>
        <taxon>Rhodobacterales</taxon>
        <taxon>Roseobacteraceae</taxon>
        <taxon>Roseicyclus</taxon>
    </lineage>
</organism>
<protein>
    <submittedName>
        <fullName evidence="1">Uncharacterized protein</fullName>
    </submittedName>
</protein>
<name>W8SRY1_9RHOB</name>
<evidence type="ECO:0000313" key="1">
    <source>
        <dbReference type="EMBL" id="AHM05295.1"/>
    </source>
</evidence>
<dbReference type="HOGENOM" id="CLU_3084317_0_0_5"/>
<gene>
    <name evidence="1" type="ORF">roselon_03016</name>
</gene>
<evidence type="ECO:0000313" key="2">
    <source>
        <dbReference type="Proteomes" id="UP000019593"/>
    </source>
</evidence>
<reference evidence="1 2" key="1">
    <citation type="submission" date="2013-03" db="EMBL/GenBank/DDBJ databases">
        <authorList>
            <person name="Fiebig A."/>
            <person name="Goeker M."/>
            <person name="Klenk H.-P.P."/>
        </authorList>
    </citation>
    <scope>NUCLEOTIDE SEQUENCE [LARGE SCALE GENOMIC DNA]</scope>
    <source>
        <strain evidence="2">DSM 19469</strain>
    </source>
</reference>
<proteinExistence type="predicted"/>
<dbReference type="STRING" id="1294273.roselon_03016"/>
<dbReference type="AlphaFoldDB" id="W8SRY1"/>
<dbReference type="EMBL" id="CP004372">
    <property type="protein sequence ID" value="AHM05295.1"/>
    <property type="molecule type" value="Genomic_DNA"/>
</dbReference>